<dbReference type="AlphaFoldDB" id="S7U9J1"/>
<dbReference type="InterPro" id="IPR015422">
    <property type="entry name" value="PyrdxlP-dep_Trfase_small"/>
</dbReference>
<dbReference type="RefSeq" id="WP_020888033.1">
    <property type="nucleotide sequence ID" value="NZ_ATHI01000031.1"/>
</dbReference>
<evidence type="ECO:0000256" key="1">
    <source>
        <dbReference type="ARBA" id="ARBA00022898"/>
    </source>
</evidence>
<dbReference type="PANTHER" id="PTHR30244">
    <property type="entry name" value="TRANSAMINASE"/>
    <property type="match status" value="1"/>
</dbReference>
<dbReference type="GO" id="GO:0008483">
    <property type="term" value="F:transaminase activity"/>
    <property type="evidence" value="ECO:0007669"/>
    <property type="project" value="UniProtKB-KW"/>
</dbReference>
<dbReference type="CDD" id="cd00616">
    <property type="entry name" value="AHBA_syn"/>
    <property type="match status" value="1"/>
</dbReference>
<evidence type="ECO:0000313" key="7">
    <source>
        <dbReference type="Proteomes" id="UP000014975"/>
    </source>
</evidence>
<comment type="similarity">
    <text evidence="2 5">Belongs to the DegT/DnrJ/EryC1 family.</text>
</comment>
<dbReference type="PIRSF" id="PIRSF000390">
    <property type="entry name" value="PLP_StrS"/>
    <property type="match status" value="1"/>
</dbReference>
<reference evidence="6 7" key="1">
    <citation type="journal article" date="2013" name="Genome Announc.">
        <title>Draft genome sequences for three mercury-methylating, sulfate-reducing bacteria.</title>
        <authorList>
            <person name="Brown S.D."/>
            <person name="Hurt R.A.Jr."/>
            <person name="Gilmour C.C."/>
            <person name="Elias D.A."/>
        </authorList>
    </citation>
    <scope>NUCLEOTIDE SEQUENCE [LARGE SCALE GENOMIC DNA]</scope>
    <source>
        <strain evidence="6 7">DSM 16529</strain>
    </source>
</reference>
<evidence type="ECO:0000256" key="4">
    <source>
        <dbReference type="PIRSR" id="PIRSR000390-2"/>
    </source>
</evidence>
<dbReference type="Pfam" id="PF01041">
    <property type="entry name" value="DegT_DnrJ_EryC1"/>
    <property type="match status" value="1"/>
</dbReference>
<feature type="active site" description="Proton acceptor" evidence="3">
    <location>
        <position position="188"/>
    </location>
</feature>
<dbReference type="eggNOG" id="COG0399">
    <property type="taxonomic scope" value="Bacteria"/>
</dbReference>
<name>S7U9J1_9BACT</name>
<dbReference type="Proteomes" id="UP000014975">
    <property type="component" value="Unassembled WGS sequence"/>
</dbReference>
<dbReference type="STRING" id="1121439.dsat_1336"/>
<keyword evidence="6" id="KW-0808">Transferase</keyword>
<dbReference type="GO" id="GO:0000271">
    <property type="term" value="P:polysaccharide biosynthetic process"/>
    <property type="evidence" value="ECO:0007669"/>
    <property type="project" value="TreeGrafter"/>
</dbReference>
<dbReference type="PANTHER" id="PTHR30244:SF36">
    <property type="entry name" value="3-OXO-GLUCOSE-6-PHOSPHATE:GLUTAMATE AMINOTRANSFERASE"/>
    <property type="match status" value="1"/>
</dbReference>
<dbReference type="InterPro" id="IPR015424">
    <property type="entry name" value="PyrdxlP-dep_Trfase"/>
</dbReference>
<dbReference type="Gene3D" id="3.90.1150.10">
    <property type="entry name" value="Aspartate Aminotransferase, domain 1"/>
    <property type="match status" value="1"/>
</dbReference>
<dbReference type="GO" id="GO:0030170">
    <property type="term" value="F:pyridoxal phosphate binding"/>
    <property type="evidence" value="ECO:0007669"/>
    <property type="project" value="TreeGrafter"/>
</dbReference>
<dbReference type="InterPro" id="IPR000653">
    <property type="entry name" value="DegT/StrS_aminotransferase"/>
</dbReference>
<dbReference type="OrthoDB" id="9766188at2"/>
<dbReference type="PATRIC" id="fig|1121439.3.peg.2718"/>
<dbReference type="InterPro" id="IPR015421">
    <property type="entry name" value="PyrdxlP-dep_Trfase_major"/>
</dbReference>
<dbReference type="SUPFAM" id="SSF53383">
    <property type="entry name" value="PLP-dependent transferases"/>
    <property type="match status" value="1"/>
</dbReference>
<evidence type="ECO:0000256" key="3">
    <source>
        <dbReference type="PIRSR" id="PIRSR000390-1"/>
    </source>
</evidence>
<proteinExistence type="inferred from homology"/>
<keyword evidence="1 4" id="KW-0663">Pyridoxal phosphate</keyword>
<evidence type="ECO:0000256" key="5">
    <source>
        <dbReference type="RuleBase" id="RU004508"/>
    </source>
</evidence>
<sequence length="380" mass="41418">MTDIPFGALSPQLAADEDGLRAAYERVFARGWFLNGPEASGFEEEFAAATERSWCAACANGTDALVLALAALDMPPESRVVLPAFTAPPCYHAVLAAGCIPVFAEVEEPYYTIDPQSARRMAESTGARAILAVHLYGQPCDMPALAEVCDEFGLHLVEDCAQAHGTRLDGRLAGTFGELAAYSFYPTKNLGALGDAGAVTGDRDSLDERVRLLRQYGENPRYVSVMPGMNSRMDELQAAFLRLRLTRLDELVTARRRLASLYTAGLAETPLILPVERPGAEHSYHLYVVRAGTREESSQDERARLIRHLSEKGVGTAVHYPVPGHKQPMFGLGRADVDGEMDLSFSERLANQALSLPLWPGLAETDVERVCAAIREFYGL</sequence>
<evidence type="ECO:0000256" key="2">
    <source>
        <dbReference type="ARBA" id="ARBA00037999"/>
    </source>
</evidence>
<dbReference type="EMBL" id="ATHI01000031">
    <property type="protein sequence ID" value="EPR30614.1"/>
    <property type="molecule type" value="Genomic_DNA"/>
</dbReference>
<keyword evidence="7" id="KW-1185">Reference proteome</keyword>
<dbReference type="Gene3D" id="3.40.640.10">
    <property type="entry name" value="Type I PLP-dependent aspartate aminotransferase-like (Major domain)"/>
    <property type="match status" value="1"/>
</dbReference>
<comment type="caution">
    <text evidence="6">The sequence shown here is derived from an EMBL/GenBank/DDBJ whole genome shotgun (WGS) entry which is preliminary data.</text>
</comment>
<organism evidence="6 7">
    <name type="scientific">Alkalidesulfovibrio alkalitolerans DSM 16529</name>
    <dbReference type="NCBI Taxonomy" id="1121439"/>
    <lineage>
        <taxon>Bacteria</taxon>
        <taxon>Pseudomonadati</taxon>
        <taxon>Thermodesulfobacteriota</taxon>
        <taxon>Desulfovibrionia</taxon>
        <taxon>Desulfovibrionales</taxon>
        <taxon>Desulfovibrionaceae</taxon>
        <taxon>Alkalidesulfovibrio</taxon>
    </lineage>
</organism>
<evidence type="ECO:0000313" key="6">
    <source>
        <dbReference type="EMBL" id="EPR30614.1"/>
    </source>
</evidence>
<protein>
    <submittedName>
        <fullName evidence="6">DegT/DnrJ/EryC1/StrS aminotransferase</fullName>
    </submittedName>
</protein>
<accession>S7U9J1</accession>
<gene>
    <name evidence="6" type="ORF">dsat_1336</name>
</gene>
<feature type="modified residue" description="N6-(pyridoxal phosphate)lysine" evidence="4">
    <location>
        <position position="188"/>
    </location>
</feature>
<keyword evidence="6" id="KW-0032">Aminotransferase</keyword>